<feature type="region of interest" description="Disordered" evidence="1">
    <location>
        <begin position="113"/>
        <end position="159"/>
    </location>
</feature>
<comment type="caution">
    <text evidence="2">The sequence shown here is derived from an EMBL/GenBank/DDBJ whole genome shotgun (WGS) entry which is preliminary data.</text>
</comment>
<feature type="region of interest" description="Disordered" evidence="1">
    <location>
        <begin position="46"/>
        <end position="70"/>
    </location>
</feature>
<keyword evidence="3" id="KW-1185">Reference proteome</keyword>
<protein>
    <submittedName>
        <fullName evidence="2">Uncharacterized protein</fullName>
    </submittedName>
</protein>
<organism evidence="2 3">
    <name type="scientific">Sinanodonta woodiana</name>
    <name type="common">Chinese pond mussel</name>
    <name type="synonym">Anodonta woodiana</name>
    <dbReference type="NCBI Taxonomy" id="1069815"/>
    <lineage>
        <taxon>Eukaryota</taxon>
        <taxon>Metazoa</taxon>
        <taxon>Spiralia</taxon>
        <taxon>Lophotrochozoa</taxon>
        <taxon>Mollusca</taxon>
        <taxon>Bivalvia</taxon>
        <taxon>Autobranchia</taxon>
        <taxon>Heteroconchia</taxon>
        <taxon>Palaeoheterodonta</taxon>
        <taxon>Unionida</taxon>
        <taxon>Unionoidea</taxon>
        <taxon>Unionidae</taxon>
        <taxon>Unioninae</taxon>
        <taxon>Sinanodonta</taxon>
    </lineage>
</organism>
<evidence type="ECO:0000313" key="2">
    <source>
        <dbReference type="EMBL" id="KAL3881434.1"/>
    </source>
</evidence>
<evidence type="ECO:0000313" key="3">
    <source>
        <dbReference type="Proteomes" id="UP001634394"/>
    </source>
</evidence>
<name>A0ABD3X599_SINWO</name>
<feature type="compositionally biased region" description="Basic residues" evidence="1">
    <location>
        <begin position="132"/>
        <end position="142"/>
    </location>
</feature>
<sequence length="260" mass="28776">MNVSQPVLSLRQEDRQSGEHSSSDTEEEDLTHETVQTITLVDRKESMSNHPINANAVCSPGSSTSKDTDVTSQVVNPTQFASYSSKAASFADLLRRGSRILLFPRLFHRGRSNSEGTCLLKDQSEREDKPTKKVKREKKKGWRSSQSQSKPVGENEMKTEPYVAVTPGFNNVSTTNKPRDMFSATMGDNSIPARGESTLVNTPTQTTDVVTSITDQVREIDLSQVGDDIKVIMEQTSELNRLGQSISQMVKCGQESCKKE</sequence>
<dbReference type="Proteomes" id="UP001634394">
    <property type="component" value="Unassembled WGS sequence"/>
</dbReference>
<dbReference type="AlphaFoldDB" id="A0ABD3X599"/>
<gene>
    <name evidence="2" type="ORF">ACJMK2_027876</name>
</gene>
<feature type="compositionally biased region" description="Basic and acidic residues" evidence="1">
    <location>
        <begin position="122"/>
        <end position="131"/>
    </location>
</feature>
<evidence type="ECO:0000256" key="1">
    <source>
        <dbReference type="SAM" id="MobiDB-lite"/>
    </source>
</evidence>
<feature type="compositionally biased region" description="Basic and acidic residues" evidence="1">
    <location>
        <begin position="11"/>
        <end position="23"/>
    </location>
</feature>
<dbReference type="EMBL" id="JBJQND010000003">
    <property type="protein sequence ID" value="KAL3881434.1"/>
    <property type="molecule type" value="Genomic_DNA"/>
</dbReference>
<feature type="compositionally biased region" description="Polar residues" evidence="1">
    <location>
        <begin position="60"/>
        <end position="70"/>
    </location>
</feature>
<proteinExistence type="predicted"/>
<feature type="region of interest" description="Disordered" evidence="1">
    <location>
        <begin position="1"/>
        <end position="32"/>
    </location>
</feature>
<accession>A0ABD3X599</accession>
<reference evidence="2 3" key="1">
    <citation type="submission" date="2024-11" db="EMBL/GenBank/DDBJ databases">
        <title>Chromosome-level genome assembly of the freshwater bivalve Anodonta woodiana.</title>
        <authorList>
            <person name="Chen X."/>
        </authorList>
    </citation>
    <scope>NUCLEOTIDE SEQUENCE [LARGE SCALE GENOMIC DNA]</scope>
    <source>
        <strain evidence="2">MN2024</strain>
        <tissue evidence="2">Gills</tissue>
    </source>
</reference>